<evidence type="ECO:0000313" key="3">
    <source>
        <dbReference type="Proteomes" id="UP001597369"/>
    </source>
</evidence>
<organism evidence="2 3">
    <name type="scientific">Pontibacter silvestris</name>
    <dbReference type="NCBI Taxonomy" id="2305183"/>
    <lineage>
        <taxon>Bacteria</taxon>
        <taxon>Pseudomonadati</taxon>
        <taxon>Bacteroidota</taxon>
        <taxon>Cytophagia</taxon>
        <taxon>Cytophagales</taxon>
        <taxon>Hymenobacteraceae</taxon>
        <taxon>Pontibacter</taxon>
    </lineage>
</organism>
<evidence type="ECO:0000313" key="2">
    <source>
        <dbReference type="EMBL" id="MFD2065991.1"/>
    </source>
</evidence>
<gene>
    <name evidence="2" type="ORF">ACFSKU_03790</name>
</gene>
<evidence type="ECO:0000256" key="1">
    <source>
        <dbReference type="SAM" id="SignalP"/>
    </source>
</evidence>
<comment type="caution">
    <text evidence="2">The sequence shown here is derived from an EMBL/GenBank/DDBJ whole genome shotgun (WGS) entry which is preliminary data.</text>
</comment>
<name>A0ABW4WV08_9BACT</name>
<sequence length="192" mass="21499">MKINFKIISPLLLSLTIFSCQSGNEENKTIVSTHPKLEEELERNSVDVPVSPNDTSDLYNRYRITMQEYEGSGNYAVNDLYIGRLAPLDEESHADALKYRTAINEGLKDGVNFAGQYTVVTVGCGTSCQTHYVVDRESGQVLDKVESNVGAQFSKNSRLFVVNPPDSTINYNECSYCTPQAYVFENGKFRKL</sequence>
<feature type="chain" id="PRO_5047148250" description="Lipoprotein" evidence="1">
    <location>
        <begin position="23"/>
        <end position="192"/>
    </location>
</feature>
<feature type="signal peptide" evidence="1">
    <location>
        <begin position="1"/>
        <end position="22"/>
    </location>
</feature>
<reference evidence="3" key="1">
    <citation type="journal article" date="2019" name="Int. J. Syst. Evol. Microbiol.">
        <title>The Global Catalogue of Microorganisms (GCM) 10K type strain sequencing project: providing services to taxonomists for standard genome sequencing and annotation.</title>
        <authorList>
            <consortium name="The Broad Institute Genomics Platform"/>
            <consortium name="The Broad Institute Genome Sequencing Center for Infectious Disease"/>
            <person name="Wu L."/>
            <person name="Ma J."/>
        </authorList>
    </citation>
    <scope>NUCLEOTIDE SEQUENCE [LARGE SCALE GENOMIC DNA]</scope>
    <source>
        <strain evidence="3">JCM 16545</strain>
    </source>
</reference>
<dbReference type="RefSeq" id="WP_229962172.1">
    <property type="nucleotide sequence ID" value="NZ_JAJJWI010000019.1"/>
</dbReference>
<protein>
    <recommendedName>
        <fullName evidence="4">Lipoprotein</fullName>
    </recommendedName>
</protein>
<dbReference type="Proteomes" id="UP001597369">
    <property type="component" value="Unassembled WGS sequence"/>
</dbReference>
<accession>A0ABW4WV08</accession>
<evidence type="ECO:0008006" key="4">
    <source>
        <dbReference type="Google" id="ProtNLM"/>
    </source>
</evidence>
<dbReference type="EMBL" id="JBHUHV010000014">
    <property type="protein sequence ID" value="MFD2065991.1"/>
    <property type="molecule type" value="Genomic_DNA"/>
</dbReference>
<dbReference type="PROSITE" id="PS51257">
    <property type="entry name" value="PROKAR_LIPOPROTEIN"/>
    <property type="match status" value="1"/>
</dbReference>
<proteinExistence type="predicted"/>
<keyword evidence="3" id="KW-1185">Reference proteome</keyword>
<keyword evidence="1" id="KW-0732">Signal</keyword>